<gene>
    <name evidence="1" type="ORF">N784_08685</name>
</gene>
<dbReference type="AlphaFoldDB" id="A0A0A5G3C3"/>
<keyword evidence="2" id="KW-1185">Reference proteome</keyword>
<name>A0A0A5G3C3_9BACI</name>
<evidence type="ECO:0000313" key="2">
    <source>
        <dbReference type="Proteomes" id="UP000030401"/>
    </source>
</evidence>
<protein>
    <submittedName>
        <fullName evidence="1">Uncharacterized protein</fullName>
    </submittedName>
</protein>
<dbReference type="RefSeq" id="WP_036835318.1">
    <property type="nucleotide sequence ID" value="NZ_AVPG01000021.1"/>
</dbReference>
<reference evidence="1 2" key="1">
    <citation type="submission" date="2013-08" db="EMBL/GenBank/DDBJ databases">
        <authorList>
            <person name="Huang J."/>
            <person name="Wang G."/>
        </authorList>
    </citation>
    <scope>NUCLEOTIDE SEQUENCE [LARGE SCALE GENOMIC DNA]</scope>
    <source>
        <strain evidence="1 2">JSM 072002</strain>
    </source>
</reference>
<dbReference type="EMBL" id="AVPG01000021">
    <property type="protein sequence ID" value="KGX85575.1"/>
    <property type="molecule type" value="Genomic_DNA"/>
</dbReference>
<sequence length="119" mass="14321">MISFIQYLGEQFDVELMELAQWGDPNELRQPRELEPLQAVALYEFMKMDWKKDDLEIWIWIQEKWDEYKLGIAPSNLSVIYGSTYFNCLQKGSGLVVWMELFEELVLRVLKQKLEYDFQ</sequence>
<evidence type="ECO:0000313" key="1">
    <source>
        <dbReference type="EMBL" id="KGX85575.1"/>
    </source>
</evidence>
<dbReference type="OrthoDB" id="2691190at2"/>
<organism evidence="1 2">
    <name type="scientific">Pontibacillus litoralis JSM 072002</name>
    <dbReference type="NCBI Taxonomy" id="1385512"/>
    <lineage>
        <taxon>Bacteria</taxon>
        <taxon>Bacillati</taxon>
        <taxon>Bacillota</taxon>
        <taxon>Bacilli</taxon>
        <taxon>Bacillales</taxon>
        <taxon>Bacillaceae</taxon>
        <taxon>Pontibacillus</taxon>
    </lineage>
</organism>
<dbReference type="Proteomes" id="UP000030401">
    <property type="component" value="Unassembled WGS sequence"/>
</dbReference>
<proteinExistence type="predicted"/>
<comment type="caution">
    <text evidence="1">The sequence shown here is derived from an EMBL/GenBank/DDBJ whole genome shotgun (WGS) entry which is preliminary data.</text>
</comment>
<dbReference type="eggNOG" id="ENOG5030RZX">
    <property type="taxonomic scope" value="Bacteria"/>
</dbReference>
<accession>A0A0A5G3C3</accession>